<sequence length="98" mass="10572">MNAPQAPHISQLRQHLLDTLADLRDRDKPMDPDRARAVAQVAGVLVDSAKVEVEYLKATGQDRAGFLEEGPAVLPAPQRSGVPSAHNPFPGSTQHRMG</sequence>
<reference evidence="3" key="1">
    <citation type="submission" date="2016-10" db="EMBL/GenBank/DDBJ databases">
        <authorList>
            <person name="Varghese N."/>
            <person name="Submissions S."/>
        </authorList>
    </citation>
    <scope>NUCLEOTIDE SEQUENCE [LARGE SCALE GENOMIC DNA]</scope>
    <source>
        <strain evidence="3">DSM 17101</strain>
    </source>
</reference>
<feature type="region of interest" description="Disordered" evidence="1">
    <location>
        <begin position="74"/>
        <end position="98"/>
    </location>
</feature>
<dbReference type="AlphaFoldDB" id="A0A1H0N1C0"/>
<organism evidence="2 3">
    <name type="scientific">Paracidovorax cattleyae</name>
    <dbReference type="NCBI Taxonomy" id="80868"/>
    <lineage>
        <taxon>Bacteria</taxon>
        <taxon>Pseudomonadati</taxon>
        <taxon>Pseudomonadota</taxon>
        <taxon>Betaproteobacteria</taxon>
        <taxon>Burkholderiales</taxon>
        <taxon>Comamonadaceae</taxon>
        <taxon>Paracidovorax</taxon>
    </lineage>
</organism>
<dbReference type="EMBL" id="FNJL01000004">
    <property type="protein sequence ID" value="SDO86498.1"/>
    <property type="molecule type" value="Genomic_DNA"/>
</dbReference>
<dbReference type="OrthoDB" id="8565540at2"/>
<gene>
    <name evidence="2" type="ORF">SAMN04489708_104158</name>
</gene>
<accession>A0A1H0N1C0</accession>
<evidence type="ECO:0000256" key="1">
    <source>
        <dbReference type="SAM" id="MobiDB-lite"/>
    </source>
</evidence>
<proteinExistence type="predicted"/>
<keyword evidence="3" id="KW-1185">Reference proteome</keyword>
<evidence type="ECO:0000313" key="2">
    <source>
        <dbReference type="EMBL" id="SDO86498.1"/>
    </source>
</evidence>
<protein>
    <submittedName>
        <fullName evidence="2">Uncharacterized protein</fullName>
    </submittedName>
</protein>
<dbReference type="Proteomes" id="UP000199317">
    <property type="component" value="Unassembled WGS sequence"/>
</dbReference>
<evidence type="ECO:0000313" key="3">
    <source>
        <dbReference type="Proteomes" id="UP000199317"/>
    </source>
</evidence>
<dbReference type="RefSeq" id="WP_092832672.1">
    <property type="nucleotide sequence ID" value="NZ_CP028290.1"/>
</dbReference>
<name>A0A1H0N1C0_9BURK</name>